<reference evidence="1" key="1">
    <citation type="journal article" date="2023" name="Plant J.">
        <title>Genome sequences and population genomics provide insights into the demographic history, inbreeding, and mutation load of two 'living fossil' tree species of Dipteronia.</title>
        <authorList>
            <person name="Feng Y."/>
            <person name="Comes H.P."/>
            <person name="Chen J."/>
            <person name="Zhu S."/>
            <person name="Lu R."/>
            <person name="Zhang X."/>
            <person name="Li P."/>
            <person name="Qiu J."/>
            <person name="Olsen K.M."/>
            <person name="Qiu Y."/>
        </authorList>
    </citation>
    <scope>NUCLEOTIDE SEQUENCE</scope>
    <source>
        <strain evidence="1">KIB01</strain>
    </source>
</reference>
<comment type="caution">
    <text evidence="1">The sequence shown here is derived from an EMBL/GenBank/DDBJ whole genome shotgun (WGS) entry which is preliminary data.</text>
</comment>
<evidence type="ECO:0000313" key="2">
    <source>
        <dbReference type="Proteomes" id="UP001280121"/>
    </source>
</evidence>
<dbReference type="Proteomes" id="UP001280121">
    <property type="component" value="Unassembled WGS sequence"/>
</dbReference>
<name>A0AAD9X892_9ROSI</name>
<protein>
    <submittedName>
        <fullName evidence="1">Uncharacterized protein</fullName>
    </submittedName>
</protein>
<evidence type="ECO:0000313" key="1">
    <source>
        <dbReference type="EMBL" id="KAK2654629.1"/>
    </source>
</evidence>
<keyword evidence="2" id="KW-1185">Reference proteome</keyword>
<organism evidence="1 2">
    <name type="scientific">Dipteronia dyeriana</name>
    <dbReference type="NCBI Taxonomy" id="168575"/>
    <lineage>
        <taxon>Eukaryota</taxon>
        <taxon>Viridiplantae</taxon>
        <taxon>Streptophyta</taxon>
        <taxon>Embryophyta</taxon>
        <taxon>Tracheophyta</taxon>
        <taxon>Spermatophyta</taxon>
        <taxon>Magnoliopsida</taxon>
        <taxon>eudicotyledons</taxon>
        <taxon>Gunneridae</taxon>
        <taxon>Pentapetalae</taxon>
        <taxon>rosids</taxon>
        <taxon>malvids</taxon>
        <taxon>Sapindales</taxon>
        <taxon>Sapindaceae</taxon>
        <taxon>Hippocastanoideae</taxon>
        <taxon>Acereae</taxon>
        <taxon>Dipteronia</taxon>
    </lineage>
</organism>
<sequence>MRFIWISNERRNGRVLRGFWRRRELERRSGRRGEVGWERNLEIEERRQGWDMLGFEGEPVLGIAAREA</sequence>
<dbReference type="EMBL" id="JANJYI010000004">
    <property type="protein sequence ID" value="KAK2654629.1"/>
    <property type="molecule type" value="Genomic_DNA"/>
</dbReference>
<dbReference type="AlphaFoldDB" id="A0AAD9X892"/>
<gene>
    <name evidence="1" type="ORF">Ddye_014485</name>
</gene>
<proteinExistence type="predicted"/>
<accession>A0AAD9X892</accession>